<dbReference type="KEGG" id="aqu:109582346"/>
<feature type="transmembrane region" description="Helical" evidence="1">
    <location>
        <begin position="355"/>
        <end position="380"/>
    </location>
</feature>
<dbReference type="Gene3D" id="2.60.40.10">
    <property type="entry name" value="Immunoglobulins"/>
    <property type="match status" value="1"/>
</dbReference>
<organism evidence="2 3">
    <name type="scientific">Amphimedon queenslandica</name>
    <name type="common">Sponge</name>
    <dbReference type="NCBI Taxonomy" id="400682"/>
    <lineage>
        <taxon>Eukaryota</taxon>
        <taxon>Metazoa</taxon>
        <taxon>Porifera</taxon>
        <taxon>Demospongiae</taxon>
        <taxon>Heteroscleromorpha</taxon>
        <taxon>Haplosclerida</taxon>
        <taxon>Niphatidae</taxon>
        <taxon>Amphimedon</taxon>
    </lineage>
</organism>
<dbReference type="GeneID" id="109582346"/>
<dbReference type="SUPFAM" id="SSF49265">
    <property type="entry name" value="Fibronectin type III"/>
    <property type="match status" value="1"/>
</dbReference>
<keyword evidence="3" id="KW-1185">Reference proteome</keyword>
<name>A0AAN0J6B3_AMPQE</name>
<keyword evidence="1" id="KW-0812">Transmembrane</keyword>
<evidence type="ECO:0000256" key="1">
    <source>
        <dbReference type="SAM" id="Phobius"/>
    </source>
</evidence>
<evidence type="ECO:0000313" key="3">
    <source>
        <dbReference type="Proteomes" id="UP000007879"/>
    </source>
</evidence>
<dbReference type="RefSeq" id="XP_019852569.1">
    <property type="nucleotide sequence ID" value="XM_019997010.1"/>
</dbReference>
<dbReference type="Proteomes" id="UP000007879">
    <property type="component" value="Unassembled WGS sequence"/>
</dbReference>
<accession>A0AAN0J6B3</accession>
<proteinExistence type="predicted"/>
<evidence type="ECO:0008006" key="4">
    <source>
        <dbReference type="Google" id="ProtNLM"/>
    </source>
</evidence>
<reference evidence="2" key="2">
    <citation type="submission" date="2024-06" db="UniProtKB">
        <authorList>
            <consortium name="EnsemblMetazoa"/>
        </authorList>
    </citation>
    <scope>IDENTIFICATION</scope>
</reference>
<protein>
    <recommendedName>
        <fullName evidence="4">Fibronectin type-III domain-containing protein</fullName>
    </recommendedName>
</protein>
<dbReference type="InterPro" id="IPR013783">
    <property type="entry name" value="Ig-like_fold"/>
</dbReference>
<reference evidence="3" key="1">
    <citation type="journal article" date="2010" name="Nature">
        <title>The Amphimedon queenslandica genome and the evolution of animal complexity.</title>
        <authorList>
            <person name="Srivastava M."/>
            <person name="Simakov O."/>
            <person name="Chapman J."/>
            <person name="Fahey B."/>
            <person name="Gauthier M.E."/>
            <person name="Mitros T."/>
            <person name="Richards G.S."/>
            <person name="Conaco C."/>
            <person name="Dacre M."/>
            <person name="Hellsten U."/>
            <person name="Larroux C."/>
            <person name="Putnam N.H."/>
            <person name="Stanke M."/>
            <person name="Adamska M."/>
            <person name="Darling A."/>
            <person name="Degnan S.M."/>
            <person name="Oakley T.H."/>
            <person name="Plachetzki D.C."/>
            <person name="Zhai Y."/>
            <person name="Adamski M."/>
            <person name="Calcino A."/>
            <person name="Cummins S.F."/>
            <person name="Goodstein D.M."/>
            <person name="Harris C."/>
            <person name="Jackson D.J."/>
            <person name="Leys S.P."/>
            <person name="Shu S."/>
            <person name="Woodcroft B.J."/>
            <person name="Vervoort M."/>
            <person name="Kosik K.S."/>
            <person name="Manning G."/>
            <person name="Degnan B.M."/>
            <person name="Rokhsar D.S."/>
        </authorList>
    </citation>
    <scope>NUCLEOTIDE SEQUENCE [LARGE SCALE GENOMIC DNA]</scope>
</reference>
<keyword evidence="1" id="KW-1133">Transmembrane helix</keyword>
<keyword evidence="1" id="KW-0472">Membrane</keyword>
<evidence type="ECO:0000313" key="2">
    <source>
        <dbReference type="EnsemblMetazoa" id="XP_019852569.1"/>
    </source>
</evidence>
<dbReference type="InterPro" id="IPR036116">
    <property type="entry name" value="FN3_sf"/>
</dbReference>
<dbReference type="EnsemblMetazoa" id="XM_019997010.1">
    <property type="protein sequence ID" value="XP_019852569.1"/>
    <property type="gene ID" value="LOC109582346"/>
</dbReference>
<dbReference type="AlphaFoldDB" id="A0AAN0J6B3"/>
<sequence length="390" mass="43428">MTMQLVQLEFVISFTKNIMMALTLLLGLILLCTGLASGIVTGFQYTNGSVCAGDRVECNCTTSVGVIDWTISYRVLGSSNQSWIHVKTVNFNKARNGSTTECEGYTFTYDPDDNSSRLIFHLNASESILIVCQDGHEVDNETAIITDIGYYARAPTNLTTAFNASGVILEWEDTENNCTSTEYYVTLNSTSTDELMYNTSNTTLHIKPSDLLENVTYTYTVKGRAEKQSTISKPFTLATIKVKNVAVCTANTTDPCKNNSCCANVTLNITLESSDHADVKHPSQFYNISYSSNTGEVSYCITDYDKTKWTGSGFNYNERYHFTITQMNDFIAGEQINNNTTTSEYYCQSRENGGLLWIGISVLLIIILFIIVILLAIIVCQCKYRSQRKS</sequence>